<gene>
    <name evidence="1" type="ORF">Xmir_02753</name>
</gene>
<evidence type="ECO:0000313" key="2">
    <source>
        <dbReference type="Proteomes" id="UP000221980"/>
    </source>
</evidence>
<proteinExistence type="predicted"/>
<dbReference type="AlphaFoldDB" id="A0A2D0JNU3"/>
<dbReference type="Proteomes" id="UP000221980">
    <property type="component" value="Unassembled WGS sequence"/>
</dbReference>
<protein>
    <submittedName>
        <fullName evidence="1">Transcriptional regulator</fullName>
    </submittedName>
</protein>
<organism evidence="1 2">
    <name type="scientific">Xenorhabdus miraniensis</name>
    <dbReference type="NCBI Taxonomy" id="351674"/>
    <lineage>
        <taxon>Bacteria</taxon>
        <taxon>Pseudomonadati</taxon>
        <taxon>Pseudomonadota</taxon>
        <taxon>Gammaproteobacteria</taxon>
        <taxon>Enterobacterales</taxon>
        <taxon>Morganellaceae</taxon>
        <taxon>Xenorhabdus</taxon>
    </lineage>
</organism>
<evidence type="ECO:0000313" key="1">
    <source>
        <dbReference type="EMBL" id="PHM47916.1"/>
    </source>
</evidence>
<name>A0A2D0JNU3_9GAMM</name>
<dbReference type="EMBL" id="NITZ01000014">
    <property type="protein sequence ID" value="PHM47916.1"/>
    <property type="molecule type" value="Genomic_DNA"/>
</dbReference>
<accession>A0A2D0JNU3</accession>
<reference evidence="1 2" key="1">
    <citation type="journal article" date="2017" name="Nat. Microbiol.">
        <title>Natural product diversity associated with the nematode symbionts Photorhabdus and Xenorhabdus.</title>
        <authorList>
            <person name="Tobias N.J."/>
            <person name="Wolff H."/>
            <person name="Djahanschiri B."/>
            <person name="Grundmann F."/>
            <person name="Kronenwerth M."/>
            <person name="Shi Y.M."/>
            <person name="Simonyi S."/>
            <person name="Grun P."/>
            <person name="Shapiro-Ilan D."/>
            <person name="Pidot S.J."/>
            <person name="Stinear T.P."/>
            <person name="Ebersberger I."/>
            <person name="Bode H.B."/>
        </authorList>
    </citation>
    <scope>NUCLEOTIDE SEQUENCE [LARGE SCALE GENOMIC DNA]</scope>
    <source>
        <strain evidence="1 2">DSM 17902</strain>
    </source>
</reference>
<keyword evidence="2" id="KW-1185">Reference proteome</keyword>
<sequence>MYTPRKIKASGNNNISEFISTYSFGLLVSFSLGSTHLPSVILKLRYRPLLRCH</sequence>
<comment type="caution">
    <text evidence="1">The sequence shown here is derived from an EMBL/GenBank/DDBJ whole genome shotgun (WGS) entry which is preliminary data.</text>
</comment>